<proteinExistence type="predicted"/>
<protein>
    <recommendedName>
        <fullName evidence="4">PH domain-containing protein</fullName>
    </recommendedName>
</protein>
<keyword evidence="1" id="KW-0472">Membrane</keyword>
<evidence type="ECO:0008006" key="4">
    <source>
        <dbReference type="Google" id="ProtNLM"/>
    </source>
</evidence>
<keyword evidence="1" id="KW-1133">Transmembrane helix</keyword>
<sequence>MTMTADRNDQARATRIGLGRRRGWAGLVAGIGALGLLEAAVLHFLAHAFLPTGIATAVDLVAAALTVLVIVALASPLWGWLRVDATGVRLRFGWLAAIDIPAAAIADVREQPTDIRNPVTLGLDFDSDTGLLTVVRAPSSPLIRITLTTEIGARTQGWRRVQARAVLASVDNIDALDEYMRR</sequence>
<dbReference type="Proteomes" id="UP000008190">
    <property type="component" value="Chromosome"/>
</dbReference>
<gene>
    <name evidence="2" type="ordered locus">NOCYR_2760</name>
</gene>
<dbReference type="HOGENOM" id="CLU_1480579_0_0_11"/>
<evidence type="ECO:0000313" key="2">
    <source>
        <dbReference type="EMBL" id="CCF63529.1"/>
    </source>
</evidence>
<dbReference type="EMBL" id="FO082843">
    <property type="protein sequence ID" value="CCF63529.1"/>
    <property type="molecule type" value="Genomic_DNA"/>
</dbReference>
<feature type="transmembrane region" description="Helical" evidence="1">
    <location>
        <begin position="24"/>
        <end position="48"/>
    </location>
</feature>
<dbReference type="eggNOG" id="ENOG502ZE51">
    <property type="taxonomic scope" value="Bacteria"/>
</dbReference>
<accession>H6R7Y5</accession>
<keyword evidence="1" id="KW-0812">Transmembrane</keyword>
<name>H6R7Y5_NOCCG</name>
<feature type="transmembrane region" description="Helical" evidence="1">
    <location>
        <begin position="60"/>
        <end position="81"/>
    </location>
</feature>
<reference evidence="2 3" key="1">
    <citation type="journal article" date="2012" name="J. Bacteriol.">
        <title>Genome sequence of the human- and animal-pathogenic strain Nocardia cyriacigeorgica GUH-2.</title>
        <authorList>
            <person name="Zoropogui A."/>
            <person name="Pujic P."/>
            <person name="Normand P."/>
            <person name="Barbe V."/>
            <person name="Beaman B."/>
            <person name="Beaman L."/>
            <person name="Boiron P."/>
            <person name="Colinon C."/>
            <person name="Deredjian A."/>
            <person name="Graindorge A."/>
            <person name="Mangenot S."/>
            <person name="Nazaret S."/>
            <person name="Neto M."/>
            <person name="Petit S."/>
            <person name="Roche D."/>
            <person name="Vallenet D."/>
            <person name="Rodriguez-Nava V."/>
            <person name="Richard Y."/>
            <person name="Cournoyer B."/>
            <person name="Blaha D."/>
        </authorList>
    </citation>
    <scope>NUCLEOTIDE SEQUENCE [LARGE SCALE GENOMIC DNA]</scope>
    <source>
        <strain evidence="2 3">GUH-2</strain>
    </source>
</reference>
<evidence type="ECO:0000256" key="1">
    <source>
        <dbReference type="SAM" id="Phobius"/>
    </source>
</evidence>
<dbReference type="AlphaFoldDB" id="H6R7Y5"/>
<keyword evidence="3" id="KW-1185">Reference proteome</keyword>
<organism evidence="2 3">
    <name type="scientific">Nocardia cyriacigeorgica (strain GUH-2)</name>
    <dbReference type="NCBI Taxonomy" id="1127134"/>
    <lineage>
        <taxon>Bacteria</taxon>
        <taxon>Bacillati</taxon>
        <taxon>Actinomycetota</taxon>
        <taxon>Actinomycetes</taxon>
        <taxon>Mycobacteriales</taxon>
        <taxon>Nocardiaceae</taxon>
        <taxon>Nocardia</taxon>
    </lineage>
</organism>
<evidence type="ECO:0000313" key="3">
    <source>
        <dbReference type="Proteomes" id="UP000008190"/>
    </source>
</evidence>
<dbReference type="KEGG" id="ncy:NOCYR_2760"/>